<accession>A0A4P6HHE5</accession>
<proteinExistence type="inferred from homology"/>
<dbReference type="GO" id="GO:0050660">
    <property type="term" value="F:flavin adenine dinucleotide binding"/>
    <property type="evidence" value="ECO:0007669"/>
    <property type="project" value="TreeGrafter"/>
</dbReference>
<evidence type="ECO:0000256" key="6">
    <source>
        <dbReference type="ARBA" id="ARBA00023157"/>
    </source>
</evidence>
<dbReference type="Pfam" id="PF02852">
    <property type="entry name" value="Pyr_redox_dim"/>
    <property type="match status" value="1"/>
</dbReference>
<dbReference type="RefSeq" id="WP_129349905.1">
    <property type="nucleotide sequence ID" value="NZ_CP026538.1"/>
</dbReference>
<dbReference type="OrthoDB" id="9786429at2"/>
<dbReference type="KEGG" id="dcb:C3Y92_04515"/>
<dbReference type="Gene3D" id="3.50.50.60">
    <property type="entry name" value="FAD/NAD(P)-binding domain"/>
    <property type="match status" value="2"/>
</dbReference>
<keyword evidence="3 8" id="KW-0274">FAD</keyword>
<keyword evidence="6" id="KW-1015">Disulfide bond</keyword>
<evidence type="ECO:0000256" key="5">
    <source>
        <dbReference type="ARBA" id="ARBA00023002"/>
    </source>
</evidence>
<feature type="binding site" evidence="8">
    <location>
        <position position="272"/>
    </location>
    <ligand>
        <name>NAD(+)</name>
        <dbReference type="ChEBI" id="CHEBI:57540"/>
    </ligand>
</feature>
<dbReference type="GO" id="GO:0016668">
    <property type="term" value="F:oxidoreductase activity, acting on a sulfur group of donors, NAD(P) as acceptor"/>
    <property type="evidence" value="ECO:0007669"/>
    <property type="project" value="InterPro"/>
</dbReference>
<evidence type="ECO:0000256" key="10">
    <source>
        <dbReference type="RuleBase" id="RU003691"/>
    </source>
</evidence>
<comment type="similarity">
    <text evidence="1 10">Belongs to the class-I pyridine nucleotide-disulfide oxidoreductase family.</text>
</comment>
<dbReference type="Gene3D" id="3.30.390.30">
    <property type="match status" value="1"/>
</dbReference>
<evidence type="ECO:0000313" key="14">
    <source>
        <dbReference type="Proteomes" id="UP000293296"/>
    </source>
</evidence>
<keyword evidence="4" id="KW-0521">NADP</keyword>
<dbReference type="InterPro" id="IPR023753">
    <property type="entry name" value="FAD/NAD-binding_dom"/>
</dbReference>
<dbReference type="InterPro" id="IPR004099">
    <property type="entry name" value="Pyr_nucl-diS_OxRdtase_dimer"/>
</dbReference>
<evidence type="ECO:0000256" key="3">
    <source>
        <dbReference type="ARBA" id="ARBA00022827"/>
    </source>
</evidence>
<reference evidence="13 14" key="1">
    <citation type="submission" date="2018-02" db="EMBL/GenBank/DDBJ databases">
        <title>Genome sequence of Desulfovibrio carbinolicus DSM 3852.</title>
        <authorList>
            <person name="Wilbanks E."/>
            <person name="Skennerton C.T."/>
            <person name="Orphan V.J."/>
        </authorList>
    </citation>
    <scope>NUCLEOTIDE SEQUENCE [LARGE SCALE GENOMIC DNA]</scope>
    <source>
        <strain evidence="13 14">DSM 3852</strain>
    </source>
</reference>
<evidence type="ECO:0000259" key="11">
    <source>
        <dbReference type="Pfam" id="PF02852"/>
    </source>
</evidence>
<dbReference type="SUPFAM" id="SSF51905">
    <property type="entry name" value="FAD/NAD(P)-binding domain"/>
    <property type="match status" value="1"/>
</dbReference>
<dbReference type="GO" id="GO:0003955">
    <property type="term" value="F:NAD(P)H dehydrogenase (quinone) activity"/>
    <property type="evidence" value="ECO:0007669"/>
    <property type="project" value="TreeGrafter"/>
</dbReference>
<name>A0A4P6HHE5_9BACT</name>
<evidence type="ECO:0000256" key="7">
    <source>
        <dbReference type="ARBA" id="ARBA00023284"/>
    </source>
</evidence>
<feature type="binding site" evidence="8">
    <location>
        <position position="312"/>
    </location>
    <ligand>
        <name>FAD</name>
        <dbReference type="ChEBI" id="CHEBI:57692"/>
    </ligand>
</feature>
<feature type="binding site" evidence="8">
    <location>
        <position position="54"/>
    </location>
    <ligand>
        <name>FAD</name>
        <dbReference type="ChEBI" id="CHEBI:57692"/>
    </ligand>
</feature>
<dbReference type="PANTHER" id="PTHR43014">
    <property type="entry name" value="MERCURIC REDUCTASE"/>
    <property type="match status" value="1"/>
</dbReference>
<dbReference type="InterPro" id="IPR001100">
    <property type="entry name" value="Pyr_nuc-diS_OxRdtase"/>
</dbReference>
<dbReference type="PROSITE" id="PS00076">
    <property type="entry name" value="PYRIDINE_REDOX_1"/>
    <property type="match status" value="1"/>
</dbReference>
<feature type="binding site" evidence="8">
    <location>
        <begin position="180"/>
        <end position="187"/>
    </location>
    <ligand>
        <name>NAD(+)</name>
        <dbReference type="ChEBI" id="CHEBI:57540"/>
    </ligand>
</feature>
<comment type="cofactor">
    <cofactor evidence="8">
        <name>FAD</name>
        <dbReference type="ChEBI" id="CHEBI:57692"/>
    </cofactor>
    <text evidence="8">Binds 1 FAD per subunit.</text>
</comment>
<feature type="domain" description="FAD/NAD(P)-binding" evidence="12">
    <location>
        <begin position="7"/>
        <end position="327"/>
    </location>
</feature>
<dbReference type="PRINTS" id="PR00368">
    <property type="entry name" value="FADPNR"/>
</dbReference>
<keyword evidence="7 10" id="KW-0676">Redox-active center</keyword>
<feature type="domain" description="Pyridine nucleotide-disulphide oxidoreductase dimerisation" evidence="11">
    <location>
        <begin position="347"/>
        <end position="454"/>
    </location>
</feature>
<evidence type="ECO:0000259" key="12">
    <source>
        <dbReference type="Pfam" id="PF07992"/>
    </source>
</evidence>
<evidence type="ECO:0000256" key="9">
    <source>
        <dbReference type="PIRSR" id="PIRSR000350-4"/>
    </source>
</evidence>
<dbReference type="AlphaFoldDB" id="A0A4P6HHE5"/>
<dbReference type="Pfam" id="PF07992">
    <property type="entry name" value="Pyr_redox_2"/>
    <property type="match status" value="1"/>
</dbReference>
<evidence type="ECO:0000256" key="1">
    <source>
        <dbReference type="ARBA" id="ARBA00007532"/>
    </source>
</evidence>
<evidence type="ECO:0000256" key="8">
    <source>
        <dbReference type="PIRSR" id="PIRSR000350-3"/>
    </source>
</evidence>
<evidence type="ECO:0000256" key="4">
    <source>
        <dbReference type="ARBA" id="ARBA00022857"/>
    </source>
</evidence>
<evidence type="ECO:0000313" key="13">
    <source>
        <dbReference type="EMBL" id="QAZ66543.1"/>
    </source>
</evidence>
<feature type="disulfide bond" description="Redox-active" evidence="9">
    <location>
        <begin position="45"/>
        <end position="50"/>
    </location>
</feature>
<keyword evidence="8" id="KW-0547">Nucleotide-binding</keyword>
<keyword evidence="14" id="KW-1185">Reference proteome</keyword>
<gene>
    <name evidence="13" type="ORF">C3Y92_04515</name>
</gene>
<dbReference type="EMBL" id="CP026538">
    <property type="protein sequence ID" value="QAZ66543.1"/>
    <property type="molecule type" value="Genomic_DNA"/>
</dbReference>
<keyword evidence="2 10" id="KW-0285">Flavoprotein</keyword>
<organism evidence="13 14">
    <name type="scientific">Solidesulfovibrio carbinolicus</name>
    <dbReference type="NCBI Taxonomy" id="296842"/>
    <lineage>
        <taxon>Bacteria</taxon>
        <taxon>Pseudomonadati</taxon>
        <taxon>Thermodesulfobacteriota</taxon>
        <taxon>Desulfovibrionia</taxon>
        <taxon>Desulfovibrionales</taxon>
        <taxon>Desulfovibrionaceae</taxon>
        <taxon>Solidesulfovibrio</taxon>
    </lineage>
</organism>
<dbReference type="PANTHER" id="PTHR43014:SF2">
    <property type="entry name" value="MERCURIC REDUCTASE"/>
    <property type="match status" value="1"/>
</dbReference>
<dbReference type="Proteomes" id="UP000293296">
    <property type="component" value="Chromosome"/>
</dbReference>
<keyword evidence="5 10" id="KW-0560">Oxidoreductase</keyword>
<sequence length="480" mass="49450">MRHQGHYDLAVIGGGAAGLTVAAGAGRLGVKTLLIEAEPALGGDCLHFGCVPSKTLIETARARHLAARAEAFGLPAMALPPVDFAAVRRRVETVIAGIQEHDSVARFTGLGVEVRFGQARFRDANSLEVDGETVTADRIVIAAGSRAAVPDIPGLAEAGYLTNRELFSLPNLPESLVILGGGAIAAEMGQVFARLGSRVTIIQRSGRLLSKEDPDLARVVEAGLVADGVRLLLGAKVVRVAGPDPAGLRLVTVEQGGARETVAAQALLVAQGRRPNTDALGLDAVGIAHTKKGLVLDGRLRTNLPHVFGAGDVTGEHQFTHAAGYEGGVVLAGAVFRLPRQVAYGFMPRCVHSDPGLAAAGLTEAQAQAAGIAHTVVAEPYAGNDRARAAGTPEGLVKLVLGKRGRLLGVGIAGAGAGEQLALWLAAKAGKVGLSTLAGTVLPYPTLAETGKRAAGRPLEAKLFSGLTRRVLRLVFGYRG</sequence>
<dbReference type="PIRSF" id="PIRSF000350">
    <property type="entry name" value="Mercury_reductase_MerA"/>
    <property type="match status" value="1"/>
</dbReference>
<dbReference type="SUPFAM" id="SSF55424">
    <property type="entry name" value="FAD/NAD-linked reductases, dimerisation (C-terminal) domain"/>
    <property type="match status" value="1"/>
</dbReference>
<keyword evidence="8" id="KW-0520">NAD</keyword>
<evidence type="ECO:0000256" key="2">
    <source>
        <dbReference type="ARBA" id="ARBA00022630"/>
    </source>
</evidence>
<dbReference type="InterPro" id="IPR036188">
    <property type="entry name" value="FAD/NAD-bd_sf"/>
</dbReference>
<dbReference type="PRINTS" id="PR00411">
    <property type="entry name" value="PNDRDTASEI"/>
</dbReference>
<dbReference type="InterPro" id="IPR012999">
    <property type="entry name" value="Pyr_OxRdtase_I_AS"/>
</dbReference>
<protein>
    <submittedName>
        <fullName evidence="13">Mercuric reductase</fullName>
    </submittedName>
</protein>
<dbReference type="InterPro" id="IPR016156">
    <property type="entry name" value="FAD/NAD-linked_Rdtase_dimer_sf"/>
</dbReference>